<evidence type="ECO:0000313" key="7">
    <source>
        <dbReference type="Proteomes" id="UP000193689"/>
    </source>
</evidence>
<dbReference type="STRING" id="1141098.A0A1Y2EEL1"/>
<keyword evidence="3" id="KW-0862">Zinc</keyword>
<dbReference type="InterPro" id="IPR002893">
    <property type="entry name" value="Znf_MYND"/>
</dbReference>
<reference evidence="6 7" key="1">
    <citation type="submission" date="2016-07" db="EMBL/GenBank/DDBJ databases">
        <title>Pervasive Adenine N6-methylation of Active Genes in Fungi.</title>
        <authorList>
            <consortium name="DOE Joint Genome Institute"/>
            <person name="Mondo S.J."/>
            <person name="Dannebaum R.O."/>
            <person name="Kuo R.C."/>
            <person name="Labutti K."/>
            <person name="Haridas S."/>
            <person name="Kuo A."/>
            <person name="Salamov A."/>
            <person name="Ahrendt S.R."/>
            <person name="Lipzen A."/>
            <person name="Sullivan W."/>
            <person name="Andreopoulos W.B."/>
            <person name="Clum A."/>
            <person name="Lindquist E."/>
            <person name="Daum C."/>
            <person name="Ramamoorthy G.K."/>
            <person name="Gryganskyi A."/>
            <person name="Culley D."/>
            <person name="Magnuson J.K."/>
            <person name="James T.Y."/>
            <person name="O'Malley M.A."/>
            <person name="Stajich J.E."/>
            <person name="Spatafora J.W."/>
            <person name="Visel A."/>
            <person name="Grigoriev I.V."/>
        </authorList>
    </citation>
    <scope>NUCLEOTIDE SEQUENCE [LARGE SCALE GENOMIC DNA]</scope>
    <source>
        <strain evidence="6 7">CBS 129021</strain>
    </source>
</reference>
<dbReference type="PANTHER" id="PTHR10237:SF14">
    <property type="entry name" value="MYND-TYPE DOMAIN-CONTAINING PROTEIN"/>
    <property type="match status" value="1"/>
</dbReference>
<dbReference type="GO" id="GO:0005634">
    <property type="term" value="C:nucleus"/>
    <property type="evidence" value="ECO:0007669"/>
    <property type="project" value="TreeGrafter"/>
</dbReference>
<dbReference type="SUPFAM" id="SSF144232">
    <property type="entry name" value="HIT/MYND zinc finger-like"/>
    <property type="match status" value="1"/>
</dbReference>
<keyword evidence="7" id="KW-1185">Reference proteome</keyword>
<dbReference type="PANTHER" id="PTHR10237">
    <property type="entry name" value="DEFORMED EPIDERMAL AUTOREGULATORY FACTOR 1 HOMOLOG SUPPRESSIN"/>
    <property type="match status" value="1"/>
</dbReference>
<dbReference type="GO" id="GO:0000981">
    <property type="term" value="F:DNA-binding transcription factor activity, RNA polymerase II-specific"/>
    <property type="evidence" value="ECO:0007669"/>
    <property type="project" value="TreeGrafter"/>
</dbReference>
<dbReference type="PROSITE" id="PS50865">
    <property type="entry name" value="ZF_MYND_2"/>
    <property type="match status" value="1"/>
</dbReference>
<dbReference type="InParanoid" id="A0A1Y2EEL1"/>
<dbReference type="EMBL" id="MCFJ01000002">
    <property type="protein sequence ID" value="ORY69999.1"/>
    <property type="molecule type" value="Genomic_DNA"/>
</dbReference>
<keyword evidence="2 4" id="KW-0863">Zinc-finger</keyword>
<sequence length="1190" mass="130536">MLVPSNLNYVTQFYPLGNTPAISLTRDLPQGNRVEADTILLLGCGDVRNILYTAYLENGLPARNVLLFSFLIDGSSPADTLWAIYYDMYLSDAVISLLTRQAQRLVDTSKTLETWHKSKYGTMLRFCDEASLTSARALWTKYVSAASLKDNPKHLASFEANLQRSRNLFSTKMAKSVGGTKIMTAVRSASPLAVSSLGVLSNTFDAFWKDGSTSKSATAKYPNPMFASSMSANTYLHYGTDPVTGFHLATVFAKLDPKSPWRHSSVPSVQVVFEATKMQFKLWISAFMAIKDRFILRFVLSDALAFCHTLQQSAVSKSASAHFFRSQFDARPLELDSGSYGKNGEAPTSFDVIDSSNLADHLGPLNILVGAAPLLKNETASTLYMETLLKTGKTRKAQFDEVLRGHAPTVSLLLGVASVESWTNATTVSSVDELILNNLESGSMKQVHTRLSWKPIQPFSGGQGSITLPRIDAKTLARAIFQVYCDMFRQENPLAMLSASRDQLGQQIQNSAHPHFHRGSLVALLKTIKARVVTEWPKMWDALLEFIMRDRSMMLASNYIQELSAQLHIQQVHTEPWLQDEIQRNAPGFGSWGKIPEVMAVTLIVPRDRVIGLFTDRANFASPTCRAVLSSSANDFAQRLNMFADVHFSFGTIKATGSRGSEDYSLNIQSDTKGFLGNSPLIACFYVPTAALQLELEDGTVALGLESSPQNLMFFQQKLGFTMTLYEAALRDKKHVHVSKYLPGHIAYPITCGKASPVSSVGQHTGGQHTLGSTNATLTVDLDNRTGVISSLTGHVDILSEKGKALLMSKAPIGLVQSSPFVIQVVLGEKEMMFPIHFPLPVDKERSRTRIARKSGYVEVTAPLADPVTAGCLDDFICPVRLDPTSTPVTMNIPHLNLDRLPILDVSSKKGLDWLKPLIASQCSSRERQLNSSGVASKPEMLPPRLNFKNTLTSIFASASGLHKLHHRVFSLSLPDEAGLHILLFISALRLDGAAGSVVADAAVLPLTIDLVAPLQDFLAQVTGICASINIDNRELELWKRVLPALAERCRTWSHGSDCEYKRSGAAVPLSLEHGAQFLCSCGRDKLPASFKVPNLEHWDAVAKYMTRVAISPTFSVPFVEDILATTMLSSTTEDVSVDKKNNRKNECQNCGKVDGVGLKNCARCGGVKYCSRECQKEDWGHHKKACGKP</sequence>
<evidence type="ECO:0000256" key="3">
    <source>
        <dbReference type="ARBA" id="ARBA00022833"/>
    </source>
</evidence>
<evidence type="ECO:0000256" key="2">
    <source>
        <dbReference type="ARBA" id="ARBA00022771"/>
    </source>
</evidence>
<evidence type="ECO:0000313" key="6">
    <source>
        <dbReference type="EMBL" id="ORY69999.1"/>
    </source>
</evidence>
<dbReference type="Proteomes" id="UP000193689">
    <property type="component" value="Unassembled WGS sequence"/>
</dbReference>
<proteinExistence type="predicted"/>
<evidence type="ECO:0000256" key="4">
    <source>
        <dbReference type="PROSITE-ProRule" id="PRU00134"/>
    </source>
</evidence>
<dbReference type="OrthoDB" id="432970at2759"/>
<accession>A0A1Y2EEL1</accession>
<comment type="caution">
    <text evidence="6">The sequence shown here is derived from an EMBL/GenBank/DDBJ whole genome shotgun (WGS) entry which is preliminary data.</text>
</comment>
<organism evidence="6 7">
    <name type="scientific">Pseudomassariella vexata</name>
    <dbReference type="NCBI Taxonomy" id="1141098"/>
    <lineage>
        <taxon>Eukaryota</taxon>
        <taxon>Fungi</taxon>
        <taxon>Dikarya</taxon>
        <taxon>Ascomycota</taxon>
        <taxon>Pezizomycotina</taxon>
        <taxon>Sordariomycetes</taxon>
        <taxon>Xylariomycetidae</taxon>
        <taxon>Amphisphaeriales</taxon>
        <taxon>Pseudomassariaceae</taxon>
        <taxon>Pseudomassariella</taxon>
    </lineage>
</organism>
<keyword evidence="1" id="KW-0479">Metal-binding</keyword>
<name>A0A1Y2EEL1_9PEZI</name>
<dbReference type="RefSeq" id="XP_040719949.1">
    <property type="nucleotide sequence ID" value="XM_040855183.1"/>
</dbReference>
<dbReference type="InterPro" id="IPR027974">
    <property type="entry name" value="DUF4470"/>
</dbReference>
<dbReference type="Pfam" id="PF01753">
    <property type="entry name" value="zf-MYND"/>
    <property type="match status" value="1"/>
</dbReference>
<dbReference type="GeneID" id="63771395"/>
<dbReference type="GO" id="GO:0008270">
    <property type="term" value="F:zinc ion binding"/>
    <property type="evidence" value="ECO:0007669"/>
    <property type="project" value="UniProtKB-KW"/>
</dbReference>
<feature type="domain" description="MYND-type" evidence="5">
    <location>
        <begin position="1148"/>
        <end position="1187"/>
    </location>
</feature>
<dbReference type="AlphaFoldDB" id="A0A1Y2EEL1"/>
<gene>
    <name evidence="6" type="ORF">BCR38DRAFT_332781</name>
</gene>
<dbReference type="Gene3D" id="6.10.140.2220">
    <property type="match status" value="1"/>
</dbReference>
<evidence type="ECO:0000259" key="5">
    <source>
        <dbReference type="PROSITE" id="PS50865"/>
    </source>
</evidence>
<dbReference type="PROSITE" id="PS01360">
    <property type="entry name" value="ZF_MYND_1"/>
    <property type="match status" value="1"/>
</dbReference>
<dbReference type="Pfam" id="PF14737">
    <property type="entry name" value="DUF4470"/>
    <property type="match status" value="1"/>
</dbReference>
<dbReference type="InterPro" id="IPR024119">
    <property type="entry name" value="TF_DEAF-1"/>
</dbReference>
<protein>
    <submittedName>
        <fullName evidence="6">MYND finger family protein</fullName>
    </submittedName>
</protein>
<evidence type="ECO:0000256" key="1">
    <source>
        <dbReference type="ARBA" id="ARBA00022723"/>
    </source>
</evidence>